<name>A0A131YSV0_RHIAP</name>
<dbReference type="GO" id="GO:0045296">
    <property type="term" value="F:cadherin binding"/>
    <property type="evidence" value="ECO:0007669"/>
    <property type="project" value="TreeGrafter"/>
</dbReference>
<feature type="compositionally biased region" description="Polar residues" evidence="1">
    <location>
        <begin position="1"/>
        <end position="10"/>
    </location>
</feature>
<dbReference type="SUPFAM" id="SSF54236">
    <property type="entry name" value="Ubiquitin-like"/>
    <property type="match status" value="1"/>
</dbReference>
<evidence type="ECO:0000256" key="1">
    <source>
        <dbReference type="SAM" id="MobiDB-lite"/>
    </source>
</evidence>
<dbReference type="Gene3D" id="3.10.20.90">
    <property type="entry name" value="Phosphatidylinositol 3-kinase Catalytic Subunit, Chain A, domain 1"/>
    <property type="match status" value="1"/>
</dbReference>
<dbReference type="GO" id="GO:0003723">
    <property type="term" value="F:RNA binding"/>
    <property type="evidence" value="ECO:0007669"/>
    <property type="project" value="TreeGrafter"/>
</dbReference>
<evidence type="ECO:0000313" key="3">
    <source>
        <dbReference type="EMBL" id="JAP81186.1"/>
    </source>
</evidence>
<dbReference type="PROSITE" id="PS00299">
    <property type="entry name" value="UBIQUITIN_1"/>
    <property type="match status" value="1"/>
</dbReference>
<feature type="compositionally biased region" description="Basic and acidic residues" evidence="1">
    <location>
        <begin position="33"/>
        <end position="44"/>
    </location>
</feature>
<feature type="compositionally biased region" description="Low complexity" evidence="1">
    <location>
        <begin position="16"/>
        <end position="32"/>
    </location>
</feature>
<sequence>MASENNTSDGETAMAGQRNNSSSNGSSTQQQTVDRESGETEAKIPKTSCEENSQNGAPTPQEDGDTDTLMADKQQSSQEEDGKEGEEEANAVPLVVMYNKRRYDVQVSLSAKMAKLKEEIQKLTGVPPAMQKLIYKGAPKPDDSKSLLELNLSANAKLMLVGSTLDDVLNLEVPTPEQLKDDTPQVTKEPICKQKLHQKVVEKGVPEDAIPGIRNVKDSLPAAPLSGMLNKSGGKVRLTFKLELDQIWIGTKERTEKINMSSIKQVISEAIEGHEEYHIMALQLGTTEASRYWIYWVPAQYVDAIKETILGK</sequence>
<dbReference type="InterPro" id="IPR019954">
    <property type="entry name" value="Ubiquitin_CS"/>
</dbReference>
<organism evidence="3">
    <name type="scientific">Rhipicephalus appendiculatus</name>
    <name type="common">Brown ear tick</name>
    <dbReference type="NCBI Taxonomy" id="34631"/>
    <lineage>
        <taxon>Eukaryota</taxon>
        <taxon>Metazoa</taxon>
        <taxon>Ecdysozoa</taxon>
        <taxon>Arthropoda</taxon>
        <taxon>Chelicerata</taxon>
        <taxon>Arachnida</taxon>
        <taxon>Acari</taxon>
        <taxon>Parasitiformes</taxon>
        <taxon>Ixodida</taxon>
        <taxon>Ixodoidea</taxon>
        <taxon>Ixodidae</taxon>
        <taxon>Rhipicephalinae</taxon>
        <taxon>Rhipicephalus</taxon>
        <taxon>Rhipicephalus</taxon>
    </lineage>
</organism>
<feature type="region of interest" description="Disordered" evidence="1">
    <location>
        <begin position="1"/>
        <end position="91"/>
    </location>
</feature>
<dbReference type="PANTHER" id="PTHR16470">
    <property type="entry name" value="UBIQUITIN DOMAIN-CONTAINING PROTEIN UBFD1"/>
    <property type="match status" value="1"/>
</dbReference>
<dbReference type="Pfam" id="PF00240">
    <property type="entry name" value="ubiquitin"/>
    <property type="match status" value="1"/>
</dbReference>
<feature type="domain" description="Ubiquitin-like" evidence="2">
    <location>
        <begin position="92"/>
        <end position="161"/>
    </location>
</feature>
<feature type="compositionally biased region" description="Acidic residues" evidence="1">
    <location>
        <begin position="78"/>
        <end position="89"/>
    </location>
</feature>
<keyword evidence="3" id="KW-0645">Protease</keyword>
<dbReference type="InterPro" id="IPR029071">
    <property type="entry name" value="Ubiquitin-like_domsf"/>
</dbReference>
<keyword evidence="3" id="KW-0378">Hydrolase</keyword>
<evidence type="ECO:0000259" key="2">
    <source>
        <dbReference type="PROSITE" id="PS50053"/>
    </source>
</evidence>
<dbReference type="EMBL" id="GEDV01007371">
    <property type="protein sequence ID" value="JAP81186.1"/>
    <property type="molecule type" value="Transcribed_RNA"/>
</dbReference>
<dbReference type="AlphaFoldDB" id="A0A131YSV0"/>
<dbReference type="PROSITE" id="PS50053">
    <property type="entry name" value="UBIQUITIN_2"/>
    <property type="match status" value="1"/>
</dbReference>
<dbReference type="GO" id="GO:0008233">
    <property type="term" value="F:peptidase activity"/>
    <property type="evidence" value="ECO:0007669"/>
    <property type="project" value="UniProtKB-KW"/>
</dbReference>
<reference evidence="3" key="1">
    <citation type="journal article" date="2016" name="Ticks Tick Borne Dis.">
        <title>De novo assembly and annotation of the salivary gland transcriptome of Rhipicephalus appendiculatus male and female ticks during blood feeding.</title>
        <authorList>
            <person name="de Castro M.H."/>
            <person name="de Klerk D."/>
            <person name="Pienaar R."/>
            <person name="Latif A.A."/>
            <person name="Rees D.J."/>
            <person name="Mans B.J."/>
        </authorList>
    </citation>
    <scope>NUCLEOTIDE SEQUENCE</scope>
    <source>
        <tissue evidence="3">Salivary glands</tissue>
    </source>
</reference>
<dbReference type="InterPro" id="IPR057455">
    <property type="entry name" value="UBFD1_C"/>
</dbReference>
<dbReference type="PANTHER" id="PTHR16470:SF0">
    <property type="entry name" value="UBIQUITIN DOMAIN-CONTAINING PROTEIN UBFD1"/>
    <property type="match status" value="1"/>
</dbReference>
<dbReference type="InterPro" id="IPR000626">
    <property type="entry name" value="Ubiquitin-like_dom"/>
</dbReference>
<protein>
    <submittedName>
        <fullName evidence="3">Ubiquitin specific protease</fullName>
    </submittedName>
</protein>
<proteinExistence type="predicted"/>
<dbReference type="CDD" id="cd17047">
    <property type="entry name" value="Ubl_UBFD1"/>
    <property type="match status" value="1"/>
</dbReference>
<dbReference type="SMART" id="SM00213">
    <property type="entry name" value="UBQ"/>
    <property type="match status" value="1"/>
</dbReference>
<dbReference type="Pfam" id="PF25343">
    <property type="entry name" value="PH_UBFD1_C"/>
    <property type="match status" value="1"/>
</dbReference>
<dbReference type="GO" id="GO:0006508">
    <property type="term" value="P:proteolysis"/>
    <property type="evidence" value="ECO:0007669"/>
    <property type="project" value="UniProtKB-KW"/>
</dbReference>
<accession>A0A131YSV0</accession>
<dbReference type="InterPro" id="IPR039120">
    <property type="entry name" value="UBFD1"/>
</dbReference>